<keyword evidence="2" id="KW-0812">Transmembrane</keyword>
<evidence type="ECO:0000313" key="4">
    <source>
        <dbReference type="Proteomes" id="UP000807306"/>
    </source>
</evidence>
<feature type="compositionally biased region" description="Pro residues" evidence="1">
    <location>
        <begin position="126"/>
        <end position="142"/>
    </location>
</feature>
<dbReference type="AlphaFoldDB" id="A0A9P6EN29"/>
<feature type="compositionally biased region" description="Low complexity" evidence="1">
    <location>
        <begin position="360"/>
        <end position="372"/>
    </location>
</feature>
<organism evidence="3 4">
    <name type="scientific">Crepidotus variabilis</name>
    <dbReference type="NCBI Taxonomy" id="179855"/>
    <lineage>
        <taxon>Eukaryota</taxon>
        <taxon>Fungi</taxon>
        <taxon>Dikarya</taxon>
        <taxon>Basidiomycota</taxon>
        <taxon>Agaricomycotina</taxon>
        <taxon>Agaricomycetes</taxon>
        <taxon>Agaricomycetidae</taxon>
        <taxon>Agaricales</taxon>
        <taxon>Agaricineae</taxon>
        <taxon>Crepidotaceae</taxon>
        <taxon>Crepidotus</taxon>
    </lineage>
</organism>
<sequence>MSSVCVTTPTATVTETIQTGGVITTFSAAVTTLPPSVSTSISTGCAGGSGGGSGGNSTTAYTCNMTTQMIVVTNPGAVITTQIPFTVTVDDFRTQIVTQYATTCSVVSGPGNPPVAQPPAGNVSPTPSPPAQNPNTPTPPSRPNSTPTPVTTPYVTTIIENSTTRRSTVYPSGTVFAAQATETGNSTHKSSVGPIVGGVVGGLAVAAMIGFLAWYFFFKPGGGGKFGGKPNATRQENYGQENVIIDQTVQTHPTGQPASYNTSSNTQNPFQVVQDTGSQYHGPGRIPLQQQQELEQQMQQYSALPAPVSTAATSAPAVQLPQITGGSTTSSALGPFAGGYPATSGAVGVATANYSPQTGYTGTGTPSPAPTAHTQYSAYNHNANGSPTPLIPNLPQTQGQPPMANHQAASGTQYMGYAEPQRGL</sequence>
<feature type="transmembrane region" description="Helical" evidence="2">
    <location>
        <begin position="195"/>
        <end position="217"/>
    </location>
</feature>
<proteinExistence type="predicted"/>
<accession>A0A9P6EN29</accession>
<feature type="compositionally biased region" description="Polar residues" evidence="1">
    <location>
        <begin position="373"/>
        <end position="387"/>
    </location>
</feature>
<gene>
    <name evidence="3" type="ORF">CPB83DRAFT_584837</name>
</gene>
<name>A0A9P6EN29_9AGAR</name>
<feature type="compositionally biased region" description="Low complexity" evidence="1">
    <location>
        <begin position="143"/>
        <end position="152"/>
    </location>
</feature>
<evidence type="ECO:0000256" key="2">
    <source>
        <dbReference type="SAM" id="Phobius"/>
    </source>
</evidence>
<feature type="region of interest" description="Disordered" evidence="1">
    <location>
        <begin position="111"/>
        <end position="152"/>
    </location>
</feature>
<dbReference type="Proteomes" id="UP000807306">
    <property type="component" value="Unassembled WGS sequence"/>
</dbReference>
<keyword evidence="4" id="KW-1185">Reference proteome</keyword>
<comment type="caution">
    <text evidence="3">The sequence shown here is derived from an EMBL/GenBank/DDBJ whole genome shotgun (WGS) entry which is preliminary data.</text>
</comment>
<keyword evidence="2" id="KW-0472">Membrane</keyword>
<evidence type="ECO:0000313" key="3">
    <source>
        <dbReference type="EMBL" id="KAF9532841.1"/>
    </source>
</evidence>
<protein>
    <submittedName>
        <fullName evidence="3">Uncharacterized protein</fullName>
    </submittedName>
</protein>
<feature type="region of interest" description="Disordered" evidence="1">
    <location>
        <begin position="360"/>
        <end position="408"/>
    </location>
</feature>
<dbReference type="EMBL" id="MU157830">
    <property type="protein sequence ID" value="KAF9532841.1"/>
    <property type="molecule type" value="Genomic_DNA"/>
</dbReference>
<keyword evidence="2" id="KW-1133">Transmembrane helix</keyword>
<reference evidence="3" key="1">
    <citation type="submission" date="2020-11" db="EMBL/GenBank/DDBJ databases">
        <authorList>
            <consortium name="DOE Joint Genome Institute"/>
            <person name="Ahrendt S."/>
            <person name="Riley R."/>
            <person name="Andreopoulos W."/>
            <person name="Labutti K."/>
            <person name="Pangilinan J."/>
            <person name="Ruiz-Duenas F.J."/>
            <person name="Barrasa J.M."/>
            <person name="Sanchez-Garcia M."/>
            <person name="Camarero S."/>
            <person name="Miyauchi S."/>
            <person name="Serrano A."/>
            <person name="Linde D."/>
            <person name="Babiker R."/>
            <person name="Drula E."/>
            <person name="Ayuso-Fernandez I."/>
            <person name="Pacheco R."/>
            <person name="Padilla G."/>
            <person name="Ferreira P."/>
            <person name="Barriuso J."/>
            <person name="Kellner H."/>
            <person name="Castanera R."/>
            <person name="Alfaro M."/>
            <person name="Ramirez L."/>
            <person name="Pisabarro A.G."/>
            <person name="Kuo A."/>
            <person name="Tritt A."/>
            <person name="Lipzen A."/>
            <person name="He G."/>
            <person name="Yan M."/>
            <person name="Ng V."/>
            <person name="Cullen D."/>
            <person name="Martin F."/>
            <person name="Rosso M.-N."/>
            <person name="Henrissat B."/>
            <person name="Hibbett D."/>
            <person name="Martinez A.T."/>
            <person name="Grigoriev I.V."/>
        </authorList>
    </citation>
    <scope>NUCLEOTIDE SEQUENCE</scope>
    <source>
        <strain evidence="3">CBS 506.95</strain>
    </source>
</reference>
<evidence type="ECO:0000256" key="1">
    <source>
        <dbReference type="SAM" id="MobiDB-lite"/>
    </source>
</evidence>